<protein>
    <submittedName>
        <fullName evidence="2">Uncharacterized protein</fullName>
    </submittedName>
</protein>
<gene>
    <name evidence="2" type="ORF">STRNI_001564</name>
</gene>
<keyword evidence="3" id="KW-1185">Reference proteome</keyword>
<evidence type="ECO:0000256" key="1">
    <source>
        <dbReference type="SAM" id="MobiDB-lite"/>
    </source>
</evidence>
<sequence>MKKTRVVAKDDRDAGKQRAERDALLARMRERIHGKPDAGRTITRKSTGGNVITILANNGGDKLPGEPWPGPQPSPTPDGGPGVPNPPKVA</sequence>
<accession>A0ABY7J0Y9</accession>
<feature type="compositionally biased region" description="Pro residues" evidence="1">
    <location>
        <begin position="66"/>
        <end position="90"/>
    </location>
</feature>
<feature type="compositionally biased region" description="Basic and acidic residues" evidence="1">
    <location>
        <begin position="7"/>
        <end position="20"/>
    </location>
</feature>
<dbReference type="EMBL" id="CP114203">
    <property type="protein sequence ID" value="WAU03426.1"/>
    <property type="molecule type" value="Genomic_DNA"/>
</dbReference>
<evidence type="ECO:0000313" key="3">
    <source>
        <dbReference type="Proteomes" id="UP001210169"/>
    </source>
</evidence>
<reference evidence="2 3" key="1">
    <citation type="submission" date="2022-12" db="EMBL/GenBank/DDBJ databases">
        <authorList>
            <person name="Ruckert C."/>
            <person name="Busche T."/>
            <person name="Kalinowski J."/>
            <person name="Wittmann C."/>
        </authorList>
    </citation>
    <scope>NUCLEOTIDE SEQUENCE [LARGE SCALE GENOMIC DNA]</scope>
    <source>
        <strain evidence="2 3">DSM 40276</strain>
    </source>
</reference>
<dbReference type="GeneID" id="301330759"/>
<organism evidence="2 3">
    <name type="scientific">Streptomyces nigrescens</name>
    <dbReference type="NCBI Taxonomy" id="1920"/>
    <lineage>
        <taxon>Bacteria</taxon>
        <taxon>Bacillati</taxon>
        <taxon>Actinomycetota</taxon>
        <taxon>Actinomycetes</taxon>
        <taxon>Kitasatosporales</taxon>
        <taxon>Streptomycetaceae</taxon>
        <taxon>Streptomyces</taxon>
    </lineage>
</organism>
<name>A0ABY7J0Y9_STRNI</name>
<dbReference type="Proteomes" id="UP001210169">
    <property type="component" value="Chromosome"/>
</dbReference>
<feature type="region of interest" description="Disordered" evidence="1">
    <location>
        <begin position="1"/>
        <end position="20"/>
    </location>
</feature>
<proteinExistence type="predicted"/>
<evidence type="ECO:0000313" key="2">
    <source>
        <dbReference type="EMBL" id="WAU03426.1"/>
    </source>
</evidence>
<dbReference type="RefSeq" id="WP_266444570.1">
    <property type="nucleotide sequence ID" value="NZ_CP114203.1"/>
</dbReference>
<feature type="region of interest" description="Disordered" evidence="1">
    <location>
        <begin position="34"/>
        <end position="90"/>
    </location>
</feature>